<protein>
    <submittedName>
        <fullName evidence="1">Uncharacterized protein</fullName>
    </submittedName>
</protein>
<dbReference type="EMBL" id="JTDF01004424">
    <property type="protein sequence ID" value="KAF8566931.1"/>
    <property type="molecule type" value="Genomic_DNA"/>
</dbReference>
<dbReference type="GO" id="GO:0140326">
    <property type="term" value="F:ATPase-coupled intramembrane lipid transporter activity"/>
    <property type="evidence" value="ECO:0007669"/>
    <property type="project" value="TreeGrafter"/>
</dbReference>
<dbReference type="GO" id="GO:0000166">
    <property type="term" value="F:nucleotide binding"/>
    <property type="evidence" value="ECO:0007669"/>
    <property type="project" value="InterPro"/>
</dbReference>
<keyword evidence="2" id="KW-1185">Reference proteome</keyword>
<dbReference type="Gene3D" id="3.40.1110.10">
    <property type="entry name" value="Calcium-transporting ATPase, cytoplasmic domain N"/>
    <property type="match status" value="1"/>
</dbReference>
<reference evidence="1 2" key="1">
    <citation type="submission" date="2019-07" db="EMBL/GenBank/DDBJ databases">
        <title>Annotation for the trematode Paragonimus westermani.</title>
        <authorList>
            <person name="Choi Y.-J."/>
        </authorList>
    </citation>
    <scope>NUCLEOTIDE SEQUENCE [LARGE SCALE GENOMIC DNA]</scope>
    <source>
        <strain evidence="1">180907_Pwestermani</strain>
    </source>
</reference>
<gene>
    <name evidence="1" type="ORF">P879_09222</name>
</gene>
<dbReference type="InterPro" id="IPR023299">
    <property type="entry name" value="ATPase_P-typ_cyto_dom_N"/>
</dbReference>
<dbReference type="PANTHER" id="PTHR24092">
    <property type="entry name" value="PROBABLE PHOSPHOLIPID-TRANSPORTING ATPASE"/>
    <property type="match status" value="1"/>
</dbReference>
<dbReference type="PANTHER" id="PTHR24092:SF218">
    <property type="entry name" value="PHOSPHOLIPID-TRANSPORTING ATPASE"/>
    <property type="match status" value="1"/>
</dbReference>
<sequence length="179" mass="19810">VSSPDEKALVEATANLGLSLISTLPDPVDNETRRLIIERRLPVEDKDTVTEHQRQQVDKLEYLSCSGSNSRSRTLAQDKAVEFTLESLRTLVYCTRQLSAEDYHQLLADHRAALSSLGKDRSVALKASMLKIESGLEIVGVTGVEDRLQTGVKECLQDLRDAGIQVSVTEQYLGRSLLD</sequence>
<dbReference type="GO" id="GO:0045332">
    <property type="term" value="P:phospholipid translocation"/>
    <property type="evidence" value="ECO:0007669"/>
    <property type="project" value="TreeGrafter"/>
</dbReference>
<name>A0A8T0DJK1_9TREM</name>
<evidence type="ECO:0000313" key="2">
    <source>
        <dbReference type="Proteomes" id="UP000699462"/>
    </source>
</evidence>
<dbReference type="OrthoDB" id="377733at2759"/>
<dbReference type="GO" id="GO:0005886">
    <property type="term" value="C:plasma membrane"/>
    <property type="evidence" value="ECO:0007669"/>
    <property type="project" value="TreeGrafter"/>
</dbReference>
<organism evidence="1 2">
    <name type="scientific">Paragonimus westermani</name>
    <dbReference type="NCBI Taxonomy" id="34504"/>
    <lineage>
        <taxon>Eukaryota</taxon>
        <taxon>Metazoa</taxon>
        <taxon>Spiralia</taxon>
        <taxon>Lophotrochozoa</taxon>
        <taxon>Platyhelminthes</taxon>
        <taxon>Trematoda</taxon>
        <taxon>Digenea</taxon>
        <taxon>Plagiorchiida</taxon>
        <taxon>Troglotremata</taxon>
        <taxon>Troglotrematidae</taxon>
        <taxon>Paragonimus</taxon>
    </lineage>
</organism>
<dbReference type="AlphaFoldDB" id="A0A8T0DJK1"/>
<feature type="non-terminal residue" evidence="1">
    <location>
        <position position="179"/>
    </location>
</feature>
<accession>A0A8T0DJK1</accession>
<proteinExistence type="predicted"/>
<evidence type="ECO:0000313" key="1">
    <source>
        <dbReference type="EMBL" id="KAF8566931.1"/>
    </source>
</evidence>
<comment type="caution">
    <text evidence="1">The sequence shown here is derived from an EMBL/GenBank/DDBJ whole genome shotgun (WGS) entry which is preliminary data.</text>
</comment>
<dbReference type="Proteomes" id="UP000699462">
    <property type="component" value="Unassembled WGS sequence"/>
</dbReference>